<sequence length="473" mass="53445">MKLTILHTNDTHSYLDDMGKRAKKINEIREKNLSEDNTTLLIGAGDALSGDLYYNLYHGKKEAQLLNLLHYDVMTLGNHEFDGGSHVLSQFIRDVNFPIVASNINFKHDKLIAPLVEEKKILPYMIKTLPSGVKIGIFGLTTLETPSYGFPSSETIFNDPFMVAREMIDKLIELESDIIILVSHLGDDIDMLLAKEIDGINVIVGGHTHVPIEENIIVNDTIIVQAGAYGEFLGEVNLEYTDTGKIKLVNKFLHKVSENAVDERLESFLSDMKHEKNKLSSHKLFTVKDRIDGERIVSSKPFSTLGNVVADAFFLEAIEQGYQPDLAVINGGGIRSSIPTGEISRVDLIKVLPFSKQLMLLEIEGHFLFEALKYGKFPQVSKLKLYYSEKQELKRVDVRKDDKWQPLQMRKKYKVVTNSFVGQGKDNYEAFKKGIILNENIQEDVVALETYLTKLPQPINVKYEERIKVGSVI</sequence>
<dbReference type="Gene3D" id="3.60.21.10">
    <property type="match status" value="1"/>
</dbReference>
<dbReference type="KEGG" id="lfo:LMK00_03035"/>
<dbReference type="PANTHER" id="PTHR11575:SF24">
    <property type="entry name" value="5'-NUCLEOTIDASE"/>
    <property type="match status" value="1"/>
</dbReference>
<proteinExistence type="inferred from homology"/>
<dbReference type="InterPro" id="IPR029052">
    <property type="entry name" value="Metallo-depent_PP-like"/>
</dbReference>
<name>A0A9Q8Y2S5_9LACT</name>
<dbReference type="GO" id="GO:0046872">
    <property type="term" value="F:metal ion binding"/>
    <property type="evidence" value="ECO:0007669"/>
    <property type="project" value="InterPro"/>
</dbReference>
<dbReference type="GO" id="GO:0008768">
    <property type="term" value="F:UDP-sugar diphosphatase activity"/>
    <property type="evidence" value="ECO:0007669"/>
    <property type="project" value="TreeGrafter"/>
</dbReference>
<dbReference type="GO" id="GO:0009166">
    <property type="term" value="P:nucleotide catabolic process"/>
    <property type="evidence" value="ECO:0007669"/>
    <property type="project" value="InterPro"/>
</dbReference>
<accession>A0A9Q8Y2S5</accession>
<evidence type="ECO:0000313" key="5">
    <source>
        <dbReference type="EMBL" id="USJ20988.1"/>
    </source>
</evidence>
<dbReference type="InterPro" id="IPR006179">
    <property type="entry name" value="5_nucleotidase/apyrase"/>
</dbReference>
<dbReference type="Pfam" id="PF02872">
    <property type="entry name" value="5_nucleotid_C"/>
    <property type="match status" value="1"/>
</dbReference>
<keyword evidence="2" id="KW-0547">Nucleotide-binding</keyword>
<dbReference type="EMBL" id="CP086395">
    <property type="protein sequence ID" value="USJ20988.1"/>
    <property type="molecule type" value="Genomic_DNA"/>
</dbReference>
<keyword evidence="1" id="KW-0732">Signal</keyword>
<dbReference type="InterPro" id="IPR036907">
    <property type="entry name" value="5'-Nucleotdase_C_sf"/>
</dbReference>
<evidence type="ECO:0000259" key="3">
    <source>
        <dbReference type="Pfam" id="PF00149"/>
    </source>
</evidence>
<dbReference type="RefSeq" id="WP_252175678.1">
    <property type="nucleotide sequence ID" value="NZ_CP086395.1"/>
</dbReference>
<organism evidence="5 6">
    <name type="scientific">Lactococcus formosensis</name>
    <dbReference type="NCBI Taxonomy" id="1281486"/>
    <lineage>
        <taxon>Bacteria</taxon>
        <taxon>Bacillati</taxon>
        <taxon>Bacillota</taxon>
        <taxon>Bacilli</taxon>
        <taxon>Lactobacillales</taxon>
        <taxon>Streptococcaceae</taxon>
        <taxon>Lactococcus</taxon>
    </lineage>
</organism>
<dbReference type="SUPFAM" id="SSF55816">
    <property type="entry name" value="5'-nucleotidase (syn. UDP-sugar hydrolase), C-terminal domain"/>
    <property type="match status" value="1"/>
</dbReference>
<dbReference type="AlphaFoldDB" id="A0A9Q8Y2S5"/>
<evidence type="ECO:0000256" key="2">
    <source>
        <dbReference type="RuleBase" id="RU362119"/>
    </source>
</evidence>
<dbReference type="GO" id="GO:0008253">
    <property type="term" value="F:5'-nucleotidase activity"/>
    <property type="evidence" value="ECO:0007669"/>
    <property type="project" value="TreeGrafter"/>
</dbReference>
<evidence type="ECO:0000313" key="6">
    <source>
        <dbReference type="Proteomes" id="UP001056730"/>
    </source>
</evidence>
<feature type="domain" description="5'-Nucleotidase C-terminal" evidence="4">
    <location>
        <begin position="303"/>
        <end position="432"/>
    </location>
</feature>
<dbReference type="SUPFAM" id="SSF56300">
    <property type="entry name" value="Metallo-dependent phosphatases"/>
    <property type="match status" value="1"/>
</dbReference>
<dbReference type="InterPro" id="IPR004843">
    <property type="entry name" value="Calcineurin-like_PHP"/>
</dbReference>
<dbReference type="InterPro" id="IPR008334">
    <property type="entry name" value="5'-Nucleotdase_C"/>
</dbReference>
<dbReference type="PROSITE" id="PS00785">
    <property type="entry name" value="5_NUCLEOTIDASE_1"/>
    <property type="match status" value="1"/>
</dbReference>
<dbReference type="PRINTS" id="PR01607">
    <property type="entry name" value="APYRASEFAMLY"/>
</dbReference>
<dbReference type="GO" id="GO:0000166">
    <property type="term" value="F:nucleotide binding"/>
    <property type="evidence" value="ECO:0007669"/>
    <property type="project" value="UniProtKB-KW"/>
</dbReference>
<reference evidence="5" key="1">
    <citation type="journal article" date="2022" name="Front. Microbiol.">
        <title>Feed Insects as a Reservoir of Granadaene-Producing Lactococci.</title>
        <authorList>
            <person name="Neuzil-Bunesova V."/>
            <person name="Ramirez Garcia A."/>
            <person name="Modrackova N."/>
            <person name="Makovska M."/>
            <person name="Sabolova M."/>
            <person name="Sproer C."/>
            <person name="Bunk B."/>
            <person name="Blom J."/>
            <person name="Schwab C."/>
        </authorList>
    </citation>
    <scope>NUCLEOTIDE SEQUENCE</scope>
    <source>
        <strain evidence="5">I4/6O</strain>
    </source>
</reference>
<evidence type="ECO:0000259" key="4">
    <source>
        <dbReference type="Pfam" id="PF02872"/>
    </source>
</evidence>
<gene>
    <name evidence="5" type="ORF">LMK00_03035</name>
</gene>
<dbReference type="Proteomes" id="UP001056730">
    <property type="component" value="Chromosome"/>
</dbReference>
<dbReference type="GO" id="GO:0030288">
    <property type="term" value="C:outer membrane-bounded periplasmic space"/>
    <property type="evidence" value="ECO:0007669"/>
    <property type="project" value="TreeGrafter"/>
</dbReference>
<comment type="similarity">
    <text evidence="2">Belongs to the 5'-nucleotidase family.</text>
</comment>
<dbReference type="InterPro" id="IPR006146">
    <property type="entry name" value="5'-Nucleotdase_CS"/>
</dbReference>
<feature type="domain" description="Calcineurin-like phosphoesterase" evidence="3">
    <location>
        <begin position="3"/>
        <end position="211"/>
    </location>
</feature>
<dbReference type="PANTHER" id="PTHR11575">
    <property type="entry name" value="5'-NUCLEOTIDASE-RELATED"/>
    <property type="match status" value="1"/>
</dbReference>
<dbReference type="Gene3D" id="3.90.780.10">
    <property type="entry name" value="5'-Nucleotidase, C-terminal domain"/>
    <property type="match status" value="1"/>
</dbReference>
<evidence type="ECO:0000256" key="1">
    <source>
        <dbReference type="ARBA" id="ARBA00022729"/>
    </source>
</evidence>
<protein>
    <submittedName>
        <fullName evidence="5">Bifunctional metallophosphatase/5'-nucleotidase</fullName>
    </submittedName>
</protein>
<keyword evidence="2" id="KW-0378">Hydrolase</keyword>
<dbReference type="Pfam" id="PF00149">
    <property type="entry name" value="Metallophos"/>
    <property type="match status" value="1"/>
</dbReference>
<dbReference type="PROSITE" id="PS00786">
    <property type="entry name" value="5_NUCLEOTIDASE_2"/>
    <property type="match status" value="1"/>
</dbReference>